<feature type="transmembrane region" description="Helical" evidence="2">
    <location>
        <begin position="231"/>
        <end position="248"/>
    </location>
</feature>
<feature type="signal peptide" evidence="3">
    <location>
        <begin position="1"/>
        <end position="29"/>
    </location>
</feature>
<name>A0A239PBL1_9ACTN</name>
<dbReference type="Proteomes" id="UP000198362">
    <property type="component" value="Unassembled WGS sequence"/>
</dbReference>
<keyword evidence="5" id="KW-1185">Reference proteome</keyword>
<dbReference type="OrthoDB" id="3370587at2"/>
<keyword evidence="2" id="KW-0812">Transmembrane</keyword>
<feature type="region of interest" description="Disordered" evidence="1">
    <location>
        <begin position="205"/>
        <end position="226"/>
    </location>
</feature>
<evidence type="ECO:0000313" key="4">
    <source>
        <dbReference type="EMBL" id="SNT64487.1"/>
    </source>
</evidence>
<evidence type="ECO:0000256" key="1">
    <source>
        <dbReference type="SAM" id="MobiDB-lite"/>
    </source>
</evidence>
<evidence type="ECO:0000256" key="3">
    <source>
        <dbReference type="SAM" id="SignalP"/>
    </source>
</evidence>
<gene>
    <name evidence="4" type="ORF">SAMN05421812_11757</name>
</gene>
<dbReference type="AlphaFoldDB" id="A0A239PBL1"/>
<keyword evidence="2" id="KW-0472">Membrane</keyword>
<feature type="chain" id="PRO_5012218658" evidence="3">
    <location>
        <begin position="30"/>
        <end position="255"/>
    </location>
</feature>
<keyword evidence="3" id="KW-0732">Signal</keyword>
<protein>
    <submittedName>
        <fullName evidence="4">Uncharacterized protein</fullName>
    </submittedName>
</protein>
<evidence type="ECO:0000313" key="5">
    <source>
        <dbReference type="Proteomes" id="UP000198362"/>
    </source>
</evidence>
<dbReference type="RefSeq" id="WP_089254427.1">
    <property type="nucleotide sequence ID" value="NZ_FZPH01000017.1"/>
</dbReference>
<sequence>MTAMRLLRAAGLAVSVAAGLTLLASPALAAPNDGAAPAAVGAWFAQDAPKVAGDVLGRPAANLAIEAGPGGIQPGKPVAGYRAGTPVRLHTWNDTFVAGGAGEPAVASDEWVAPLYQSGVVVGTIAAAVSATGQVSMTYLDDDAVGGRALAAGTLSGRVVQDPRVGGLVVVRPDGSAQGLSNVAAGKLPSIQGKGDLRKAVTAAHAPGNWLPTGTETGAGPTQEDTDTQPLALVLTVILSGTALWFVLRRRHHPG</sequence>
<keyword evidence="2" id="KW-1133">Transmembrane helix</keyword>
<evidence type="ECO:0000256" key="2">
    <source>
        <dbReference type="SAM" id="Phobius"/>
    </source>
</evidence>
<proteinExistence type="predicted"/>
<organism evidence="4 5">
    <name type="scientific">Asanoa hainanensis</name>
    <dbReference type="NCBI Taxonomy" id="560556"/>
    <lineage>
        <taxon>Bacteria</taxon>
        <taxon>Bacillati</taxon>
        <taxon>Actinomycetota</taxon>
        <taxon>Actinomycetes</taxon>
        <taxon>Micromonosporales</taxon>
        <taxon>Micromonosporaceae</taxon>
        <taxon>Asanoa</taxon>
    </lineage>
</organism>
<dbReference type="EMBL" id="FZPH01000017">
    <property type="protein sequence ID" value="SNT64487.1"/>
    <property type="molecule type" value="Genomic_DNA"/>
</dbReference>
<accession>A0A239PBL1</accession>
<reference evidence="4 5" key="1">
    <citation type="submission" date="2017-06" db="EMBL/GenBank/DDBJ databases">
        <authorList>
            <person name="Kim H.J."/>
            <person name="Triplett B.A."/>
        </authorList>
    </citation>
    <scope>NUCLEOTIDE SEQUENCE [LARGE SCALE GENOMIC DNA]</scope>
    <source>
        <strain evidence="4 5">CGMCC 4.5593</strain>
    </source>
</reference>